<keyword evidence="2" id="KW-0677">Repeat</keyword>
<dbReference type="RefSeq" id="XP_022942045.1">
    <property type="nucleotide sequence ID" value="XM_023086277.1"/>
</dbReference>
<dbReference type="PROSITE" id="PS51375">
    <property type="entry name" value="PPR"/>
    <property type="match status" value="2"/>
</dbReference>
<dbReference type="PANTHER" id="PTHR45717:SF7">
    <property type="entry name" value="PENTACOTRIPEPTIDE-REPEAT REGION OF PRORP DOMAIN-CONTAINING PROTEIN"/>
    <property type="match status" value="1"/>
</dbReference>
<dbReference type="KEGG" id="cmos:111447235"/>
<dbReference type="GO" id="GO:0003729">
    <property type="term" value="F:mRNA binding"/>
    <property type="evidence" value="ECO:0007669"/>
    <property type="project" value="UniProtKB-ARBA"/>
</dbReference>
<dbReference type="InterPro" id="IPR002885">
    <property type="entry name" value="PPR_rpt"/>
</dbReference>
<reference evidence="5" key="1">
    <citation type="submission" date="2025-08" db="UniProtKB">
        <authorList>
            <consortium name="RefSeq"/>
        </authorList>
    </citation>
    <scope>IDENTIFICATION</scope>
    <source>
        <tissue evidence="5">Young leaves</tissue>
    </source>
</reference>
<feature type="repeat" description="PPR" evidence="3">
    <location>
        <begin position="229"/>
        <end position="263"/>
    </location>
</feature>
<evidence type="ECO:0000313" key="5">
    <source>
        <dbReference type="RefSeq" id="XP_022942045.1"/>
    </source>
</evidence>
<name>A0A6J1FVG8_CUCMO</name>
<dbReference type="SUPFAM" id="SSF48452">
    <property type="entry name" value="TPR-like"/>
    <property type="match status" value="1"/>
</dbReference>
<sequence length="548" mass="62462">MKDVYRDDTITTLETIYSISNAGGGAQNCRNSIFFSFFLKLEVSGAPALAAALAMFKILRSFSSGFTRTARTETDAFCFVALRLYSARRTCNRRNLFARISPLGSPELSVVPILDQWIQEGRMIKDFEMRRIVRDLRNCRRYGQALQVSEWMRSKGLFSFTTRDFAVQLDLIGRVRGIDSAEKYFSSVSNQEEIGKLYGALLNCYVREGLVDKALSHMQKMKEMGFASSPLCYNDIMCLYLNTGQVDKVPNVLSEMKDNGVLPDNYSYRICISSYGARSDLIGMLKVLKEMESQTHISMDWTTYSMVANFFIKAGMHEQAMSYLRKCEDKVNQDALGFNHLISLYTSLGRKDEVMRLWALQKKCKKQVNRDYITMLGCLVKLEFLEEAEKLVEEWESSCECYDFRVPNVLLIGYSQRGLIERAEKMLQNIISDGRIPPPNSWGIIAAGYLEKQNPERAFKCMKEAVAVQEQNKGWRPKPSVLSSILRWLSENGRYEELKEFLSSLKAVPSMDGKLSNAFDELLETLKNNDETTADALKKSQPCLAQVD</sequence>
<evidence type="ECO:0000256" key="3">
    <source>
        <dbReference type="PROSITE-ProRule" id="PRU00708"/>
    </source>
</evidence>
<dbReference type="GO" id="GO:0005739">
    <property type="term" value="C:mitochondrion"/>
    <property type="evidence" value="ECO:0007669"/>
    <property type="project" value="TreeGrafter"/>
</dbReference>
<comment type="similarity">
    <text evidence="1">Belongs to the PPR family. P subfamily.</text>
</comment>
<organism evidence="4 5">
    <name type="scientific">Cucurbita moschata</name>
    <name type="common">Winter crookneck squash</name>
    <name type="synonym">Cucurbita pepo var. moschata</name>
    <dbReference type="NCBI Taxonomy" id="3662"/>
    <lineage>
        <taxon>Eukaryota</taxon>
        <taxon>Viridiplantae</taxon>
        <taxon>Streptophyta</taxon>
        <taxon>Embryophyta</taxon>
        <taxon>Tracheophyta</taxon>
        <taxon>Spermatophyta</taxon>
        <taxon>Magnoliopsida</taxon>
        <taxon>eudicotyledons</taxon>
        <taxon>Gunneridae</taxon>
        <taxon>Pentapetalae</taxon>
        <taxon>rosids</taxon>
        <taxon>fabids</taxon>
        <taxon>Cucurbitales</taxon>
        <taxon>Cucurbitaceae</taxon>
        <taxon>Cucurbiteae</taxon>
        <taxon>Cucurbita</taxon>
    </lineage>
</organism>
<evidence type="ECO:0000256" key="2">
    <source>
        <dbReference type="ARBA" id="ARBA00022737"/>
    </source>
</evidence>
<dbReference type="Pfam" id="PF13041">
    <property type="entry name" value="PPR_2"/>
    <property type="match status" value="1"/>
</dbReference>
<dbReference type="AlphaFoldDB" id="A0A6J1FVG8"/>
<proteinExistence type="inferred from homology"/>
<dbReference type="Gene3D" id="1.25.40.10">
    <property type="entry name" value="Tetratricopeptide repeat domain"/>
    <property type="match status" value="3"/>
</dbReference>
<dbReference type="InterPro" id="IPR011990">
    <property type="entry name" value="TPR-like_helical_dom_sf"/>
</dbReference>
<gene>
    <name evidence="5" type="primary">LOC111447235</name>
</gene>
<dbReference type="Pfam" id="PF01535">
    <property type="entry name" value="PPR"/>
    <property type="match status" value="3"/>
</dbReference>
<feature type="repeat" description="PPR" evidence="3">
    <location>
        <begin position="194"/>
        <end position="228"/>
    </location>
</feature>
<evidence type="ECO:0000313" key="4">
    <source>
        <dbReference type="Proteomes" id="UP000504609"/>
    </source>
</evidence>
<evidence type="ECO:0000256" key="1">
    <source>
        <dbReference type="ARBA" id="ARBA00007626"/>
    </source>
</evidence>
<protein>
    <submittedName>
        <fullName evidence="5">Pentatricopeptide repeat-containing protein At4g21705, mitochondrial-like</fullName>
    </submittedName>
</protein>
<dbReference type="Proteomes" id="UP000504609">
    <property type="component" value="Unplaced"/>
</dbReference>
<keyword evidence="4" id="KW-1185">Reference proteome</keyword>
<dbReference type="PANTHER" id="PTHR45717">
    <property type="entry name" value="OS12G0527900 PROTEIN"/>
    <property type="match status" value="1"/>
</dbReference>
<dbReference type="NCBIfam" id="TIGR00756">
    <property type="entry name" value="PPR"/>
    <property type="match status" value="2"/>
</dbReference>
<accession>A0A6J1FVG8</accession>
<dbReference type="GeneID" id="111447235"/>